<proteinExistence type="predicted"/>
<reference evidence="2" key="1">
    <citation type="submission" date="2018-09" db="EMBL/GenBank/DDBJ databases">
        <authorList>
            <person name="Zhu H."/>
        </authorList>
    </citation>
    <scope>NUCLEOTIDE SEQUENCE [LARGE SCALE GENOMIC DNA]</scope>
    <source>
        <strain evidence="2">K1W22B-1</strain>
    </source>
</reference>
<dbReference type="OrthoDB" id="4868979at2"/>
<evidence type="ECO:0000313" key="1">
    <source>
        <dbReference type="EMBL" id="RJS47159.1"/>
    </source>
</evidence>
<name>A0A3A5H922_9ACTN</name>
<dbReference type="AlphaFoldDB" id="A0A3A5H922"/>
<dbReference type="EMBL" id="QYRP01000002">
    <property type="protein sequence ID" value="RJS47159.1"/>
    <property type="molecule type" value="Genomic_DNA"/>
</dbReference>
<evidence type="ECO:0000313" key="2">
    <source>
        <dbReference type="Proteomes" id="UP000276542"/>
    </source>
</evidence>
<organism evidence="1 2">
    <name type="scientific">Nocardioides cavernaquae</name>
    <dbReference type="NCBI Taxonomy" id="2321396"/>
    <lineage>
        <taxon>Bacteria</taxon>
        <taxon>Bacillati</taxon>
        <taxon>Actinomycetota</taxon>
        <taxon>Actinomycetes</taxon>
        <taxon>Propionibacteriales</taxon>
        <taxon>Nocardioidaceae</taxon>
        <taxon>Nocardioides</taxon>
    </lineage>
</organism>
<comment type="caution">
    <text evidence="1">The sequence shown here is derived from an EMBL/GenBank/DDBJ whole genome shotgun (WGS) entry which is preliminary data.</text>
</comment>
<protein>
    <submittedName>
        <fullName evidence="1">Uncharacterized protein</fullName>
    </submittedName>
</protein>
<accession>A0A3A5H922</accession>
<dbReference type="Proteomes" id="UP000276542">
    <property type="component" value="Unassembled WGS sequence"/>
</dbReference>
<sequence length="84" mass="9300">MPHSGHIGRILVEMTTTPARRRLSSSPFAVAPEPVILSWEMDELVCHDSYGMGRIINVEAAAVTVDFRPQKVRIASPYPKLGKL</sequence>
<keyword evidence="2" id="KW-1185">Reference proteome</keyword>
<gene>
    <name evidence="1" type="ORF">D4739_13625</name>
</gene>